<evidence type="ECO:0000256" key="1">
    <source>
        <dbReference type="ARBA" id="ARBA00004173"/>
    </source>
</evidence>
<dbReference type="EMBL" id="EQ974021">
    <property type="protein sequence ID" value="EEF35445.1"/>
    <property type="molecule type" value="Genomic_DNA"/>
</dbReference>
<accession>B9SLT9</accession>
<feature type="compositionally biased region" description="Basic residues" evidence="5">
    <location>
        <begin position="114"/>
        <end position="137"/>
    </location>
</feature>
<keyword evidence="8" id="KW-1185">Reference proteome</keyword>
<dbReference type="SMART" id="SM01155">
    <property type="entry name" value="DUF1713"/>
    <property type="match status" value="1"/>
</dbReference>
<sequence>MAALSTLQKIFKQSPSPSRILASLHNPYLLHSQNPSQTHQHVNITPNNDNQTTKLSPFFGSCKDGSFTHFDSLPFLSIHPLGLCSNPILATGSIQDLQNNNDENDSGMWADSVKKKRKKKMNKHKYKKLRKRLRKQT</sequence>
<name>B9SLT9_RICCO</name>
<feature type="domain" description="Ribosomal protein mS38 C-terminal" evidence="6">
    <location>
        <begin position="109"/>
        <end position="136"/>
    </location>
</feature>
<dbReference type="PANTHER" id="PTHR32035">
    <property type="entry name" value="AURORA KINASE A-INTERACTING PROTEIN"/>
    <property type="match status" value="1"/>
</dbReference>
<protein>
    <recommendedName>
        <fullName evidence="4">Small ribosomal subunit protein mS38</fullName>
    </recommendedName>
</protein>
<dbReference type="InterPro" id="IPR013177">
    <property type="entry name" value="Ribosomal_mS38_C"/>
</dbReference>
<dbReference type="Pfam" id="PF08213">
    <property type="entry name" value="COX24_C"/>
    <property type="match status" value="1"/>
</dbReference>
<evidence type="ECO:0000256" key="3">
    <source>
        <dbReference type="ARBA" id="ARBA00035647"/>
    </source>
</evidence>
<comment type="subcellular location">
    <subcellularLocation>
        <location evidence="1">Mitochondrion</location>
    </subcellularLocation>
</comment>
<organism evidence="7 8">
    <name type="scientific">Ricinus communis</name>
    <name type="common">Castor bean</name>
    <dbReference type="NCBI Taxonomy" id="3988"/>
    <lineage>
        <taxon>Eukaryota</taxon>
        <taxon>Viridiplantae</taxon>
        <taxon>Streptophyta</taxon>
        <taxon>Embryophyta</taxon>
        <taxon>Tracheophyta</taxon>
        <taxon>Spermatophyta</taxon>
        <taxon>Magnoliopsida</taxon>
        <taxon>eudicotyledons</taxon>
        <taxon>Gunneridae</taxon>
        <taxon>Pentapetalae</taxon>
        <taxon>rosids</taxon>
        <taxon>fabids</taxon>
        <taxon>Malpighiales</taxon>
        <taxon>Euphorbiaceae</taxon>
        <taxon>Acalyphoideae</taxon>
        <taxon>Acalypheae</taxon>
        <taxon>Ricinus</taxon>
    </lineage>
</organism>
<evidence type="ECO:0000313" key="8">
    <source>
        <dbReference type="Proteomes" id="UP000008311"/>
    </source>
</evidence>
<feature type="region of interest" description="Disordered" evidence="5">
    <location>
        <begin position="98"/>
        <end position="137"/>
    </location>
</feature>
<evidence type="ECO:0000256" key="5">
    <source>
        <dbReference type="SAM" id="MobiDB-lite"/>
    </source>
</evidence>
<proteinExistence type="inferred from homology"/>
<dbReference type="Proteomes" id="UP000008311">
    <property type="component" value="Unassembled WGS sequence"/>
</dbReference>
<dbReference type="FunCoup" id="B9SLT9">
    <property type="interactions" value="566"/>
</dbReference>
<evidence type="ECO:0000256" key="4">
    <source>
        <dbReference type="ARBA" id="ARBA00035682"/>
    </source>
</evidence>
<evidence type="ECO:0000313" key="7">
    <source>
        <dbReference type="EMBL" id="EEF35445.1"/>
    </source>
</evidence>
<gene>
    <name evidence="7" type="ORF">RCOM_0531800</name>
</gene>
<evidence type="ECO:0000259" key="6">
    <source>
        <dbReference type="SMART" id="SM01155"/>
    </source>
</evidence>
<evidence type="ECO:0000256" key="2">
    <source>
        <dbReference type="ARBA" id="ARBA00023128"/>
    </source>
</evidence>
<comment type="similarity">
    <text evidence="3">Belongs to the mitochondrion-specific ribosomal protein mS38 family.</text>
</comment>
<dbReference type="AlphaFoldDB" id="B9SLT9"/>
<reference evidence="8" key="1">
    <citation type="journal article" date="2010" name="Nat. Biotechnol.">
        <title>Draft genome sequence of the oilseed species Ricinus communis.</title>
        <authorList>
            <person name="Chan A.P."/>
            <person name="Crabtree J."/>
            <person name="Zhao Q."/>
            <person name="Lorenzi H."/>
            <person name="Orvis J."/>
            <person name="Puiu D."/>
            <person name="Melake-Berhan A."/>
            <person name="Jones K.M."/>
            <person name="Redman J."/>
            <person name="Chen G."/>
            <person name="Cahoon E.B."/>
            <person name="Gedil M."/>
            <person name="Stanke M."/>
            <person name="Haas B.J."/>
            <person name="Wortman J.R."/>
            <person name="Fraser-Liggett C.M."/>
            <person name="Ravel J."/>
            <person name="Rabinowicz P.D."/>
        </authorList>
    </citation>
    <scope>NUCLEOTIDE SEQUENCE [LARGE SCALE GENOMIC DNA]</scope>
    <source>
        <strain evidence="8">cv. Hale</strain>
    </source>
</reference>
<keyword evidence="2" id="KW-0496">Mitochondrion</keyword>
<dbReference type="PANTHER" id="PTHR32035:SF3">
    <property type="entry name" value="SMALL RIBOSOMAL SUBUNIT PROTEIN MS38"/>
    <property type="match status" value="1"/>
</dbReference>
<dbReference type="InParanoid" id="B9SLT9"/>
<dbReference type="GO" id="GO:0005739">
    <property type="term" value="C:mitochondrion"/>
    <property type="evidence" value="ECO:0007669"/>
    <property type="project" value="UniProtKB-SubCell"/>
</dbReference>